<dbReference type="Bgee" id="ENSORLG00000028658">
    <property type="expression patterns" value="Expressed in testis and 9 other cell types or tissues"/>
</dbReference>
<dbReference type="InParanoid" id="A0A3B3HZJ4"/>
<evidence type="ECO:0000256" key="1">
    <source>
        <dbReference type="SAM" id="MobiDB-lite"/>
    </source>
</evidence>
<reference evidence="2 3" key="1">
    <citation type="journal article" date="2007" name="Nature">
        <title>The medaka draft genome and insights into vertebrate genome evolution.</title>
        <authorList>
            <person name="Kasahara M."/>
            <person name="Naruse K."/>
            <person name="Sasaki S."/>
            <person name="Nakatani Y."/>
            <person name="Qu W."/>
            <person name="Ahsan B."/>
            <person name="Yamada T."/>
            <person name="Nagayasu Y."/>
            <person name="Doi K."/>
            <person name="Kasai Y."/>
            <person name="Jindo T."/>
            <person name="Kobayashi D."/>
            <person name="Shimada A."/>
            <person name="Toyoda A."/>
            <person name="Kuroki Y."/>
            <person name="Fujiyama A."/>
            <person name="Sasaki T."/>
            <person name="Shimizu A."/>
            <person name="Asakawa S."/>
            <person name="Shimizu N."/>
            <person name="Hashimoto S."/>
            <person name="Yang J."/>
            <person name="Lee Y."/>
            <person name="Matsushima K."/>
            <person name="Sugano S."/>
            <person name="Sakaizumi M."/>
            <person name="Narita T."/>
            <person name="Ohishi K."/>
            <person name="Haga S."/>
            <person name="Ohta F."/>
            <person name="Nomoto H."/>
            <person name="Nogata K."/>
            <person name="Morishita T."/>
            <person name="Endo T."/>
            <person name="Shin-I T."/>
            <person name="Takeda H."/>
            <person name="Morishita S."/>
            <person name="Kohara Y."/>
        </authorList>
    </citation>
    <scope>NUCLEOTIDE SEQUENCE [LARGE SCALE GENOMIC DNA]</scope>
    <source>
        <strain evidence="2 3">Hd-rR</strain>
    </source>
</reference>
<dbReference type="PANTHER" id="PTHR36474:SF1">
    <property type="entry name" value="PROTEIN LIAT1"/>
    <property type="match status" value="1"/>
</dbReference>
<sequence>MRRRQQESRDFNHLLVSLADKRLSSEISPLLCPQEQTQIQEQLPKPKASKKKNAKPGSGCSQKSKTHQKDSQAMVELTDDTSSSRAMAHETGLGMQARESLRWEGVLQDPQEEAKRLEQYRANRRQRYIAHREALLKDTQQPSREPSASVRCSPAGFWPLPKGKWPDHLHRTHLGHLCACTARRGNRGRREIINRAENSFVFLSSQRKYMLA</sequence>
<evidence type="ECO:0000313" key="2">
    <source>
        <dbReference type="Ensembl" id="ENSORLP00000037230.1"/>
    </source>
</evidence>
<proteinExistence type="predicted"/>
<dbReference type="PANTHER" id="PTHR36474">
    <property type="entry name" value="PROTEIN LIAT1"/>
    <property type="match status" value="1"/>
</dbReference>
<dbReference type="GO" id="GO:0140693">
    <property type="term" value="F:molecular condensate scaffold activity"/>
    <property type="evidence" value="ECO:0000318"/>
    <property type="project" value="GO_Central"/>
</dbReference>
<dbReference type="Proteomes" id="UP000001038">
    <property type="component" value="Chromosome 14"/>
</dbReference>
<dbReference type="InterPro" id="IPR038794">
    <property type="entry name" value="LIAT1"/>
</dbReference>
<dbReference type="AlphaFoldDB" id="A0A3B3HZJ4"/>
<dbReference type="GO" id="GO:0005730">
    <property type="term" value="C:nucleolus"/>
    <property type="evidence" value="ECO:0000318"/>
    <property type="project" value="GO_Central"/>
</dbReference>
<feature type="region of interest" description="Disordered" evidence="1">
    <location>
        <begin position="34"/>
        <end position="84"/>
    </location>
</feature>
<accession>A0A3B3HZJ4</accession>
<reference evidence="2" key="3">
    <citation type="submission" date="2025-09" db="UniProtKB">
        <authorList>
            <consortium name="Ensembl"/>
        </authorList>
    </citation>
    <scope>IDENTIFICATION</scope>
    <source>
        <strain evidence="2">Hd-rR</strain>
    </source>
</reference>
<dbReference type="STRING" id="8090.ENSORLP00000037230"/>
<dbReference type="Ensembl" id="ENSORLT00000032092.1">
    <property type="protein sequence ID" value="ENSORLP00000037230.1"/>
    <property type="gene ID" value="ENSORLG00000028658.1"/>
</dbReference>
<dbReference type="GeneTree" id="ENSGT00940000175361"/>
<evidence type="ECO:0000313" key="3">
    <source>
        <dbReference type="Proteomes" id="UP000001038"/>
    </source>
</evidence>
<keyword evidence="3" id="KW-1185">Reference proteome</keyword>
<organism evidence="2 3">
    <name type="scientific">Oryzias latipes</name>
    <name type="common">Japanese rice fish</name>
    <name type="synonym">Japanese killifish</name>
    <dbReference type="NCBI Taxonomy" id="8090"/>
    <lineage>
        <taxon>Eukaryota</taxon>
        <taxon>Metazoa</taxon>
        <taxon>Chordata</taxon>
        <taxon>Craniata</taxon>
        <taxon>Vertebrata</taxon>
        <taxon>Euteleostomi</taxon>
        <taxon>Actinopterygii</taxon>
        <taxon>Neopterygii</taxon>
        <taxon>Teleostei</taxon>
        <taxon>Neoteleostei</taxon>
        <taxon>Acanthomorphata</taxon>
        <taxon>Ovalentaria</taxon>
        <taxon>Atherinomorphae</taxon>
        <taxon>Beloniformes</taxon>
        <taxon>Adrianichthyidae</taxon>
        <taxon>Oryziinae</taxon>
        <taxon>Oryzias</taxon>
    </lineage>
</organism>
<name>A0A3B3HZJ4_ORYLA</name>
<reference evidence="2" key="2">
    <citation type="submission" date="2025-08" db="UniProtKB">
        <authorList>
            <consortium name="Ensembl"/>
        </authorList>
    </citation>
    <scope>IDENTIFICATION</scope>
    <source>
        <strain evidence="2">Hd-rR</strain>
    </source>
</reference>
<protein>
    <submittedName>
        <fullName evidence="2">Uncharacterized protein</fullName>
    </submittedName>
</protein>